<gene>
    <name evidence="1" type="ORF">MCNS_01470</name>
</gene>
<name>A0A1X1T6K1_9MYCO</name>
<accession>A0A1X1T6K1</accession>
<dbReference type="STRING" id="44010.AWC00_16185"/>
<evidence type="ECO:0000313" key="2">
    <source>
        <dbReference type="Proteomes" id="UP000467385"/>
    </source>
</evidence>
<evidence type="ECO:0000313" key="1">
    <source>
        <dbReference type="EMBL" id="BBZ37084.1"/>
    </source>
</evidence>
<keyword evidence="2" id="KW-1185">Reference proteome</keyword>
<dbReference type="RefSeq" id="WP_085233756.1">
    <property type="nucleotide sequence ID" value="NZ_AP022613.1"/>
</dbReference>
<protein>
    <submittedName>
        <fullName evidence="1">Uncharacterized protein</fullName>
    </submittedName>
</protein>
<dbReference type="Proteomes" id="UP000467385">
    <property type="component" value="Chromosome"/>
</dbReference>
<dbReference type="OrthoDB" id="4578757at2"/>
<dbReference type="EMBL" id="AP022613">
    <property type="protein sequence ID" value="BBZ37084.1"/>
    <property type="molecule type" value="Genomic_DNA"/>
</dbReference>
<organism evidence="1 2">
    <name type="scientific">Mycobacterium conspicuum</name>
    <dbReference type="NCBI Taxonomy" id="44010"/>
    <lineage>
        <taxon>Bacteria</taxon>
        <taxon>Bacillati</taxon>
        <taxon>Actinomycetota</taxon>
        <taxon>Actinomycetes</taxon>
        <taxon>Mycobacteriales</taxon>
        <taxon>Mycobacteriaceae</taxon>
        <taxon>Mycobacterium</taxon>
    </lineage>
</organism>
<sequence length="160" mass="16269">MPNALLLATHITIAIALTIVVGVQSAEVARLRVSGAFPPALRATLWSVPILALLTFITGIAVIADGSRRGPWVGAGVLSTLIIALASAWLRLRLRRGAPGRAGVLGAVQWGVPAVTLAAAFLMAARPQNVVLAFGMVVAAVAVAVAGYRTASRAGTSTTA</sequence>
<proteinExistence type="predicted"/>
<dbReference type="AlphaFoldDB" id="A0A1X1T6K1"/>
<reference evidence="1 2" key="1">
    <citation type="journal article" date="2019" name="Emerg. Microbes Infect.">
        <title>Comprehensive subspecies identification of 175 nontuberculous mycobacteria species based on 7547 genomic profiles.</title>
        <authorList>
            <person name="Matsumoto Y."/>
            <person name="Kinjo T."/>
            <person name="Motooka D."/>
            <person name="Nabeya D."/>
            <person name="Jung N."/>
            <person name="Uechi K."/>
            <person name="Horii T."/>
            <person name="Iida T."/>
            <person name="Fujita J."/>
            <person name="Nakamura S."/>
        </authorList>
    </citation>
    <scope>NUCLEOTIDE SEQUENCE [LARGE SCALE GENOMIC DNA]</scope>
    <source>
        <strain evidence="1 2">JCM 14738</strain>
    </source>
</reference>